<feature type="binding site" description="in other chain" evidence="14">
    <location>
        <position position="212"/>
    </location>
    <ligand>
        <name>ADP</name>
        <dbReference type="ChEBI" id="CHEBI:456216"/>
        <note>allosteric activator; ligand shared between dimeric partners</note>
    </ligand>
</feature>
<feature type="active site" description="Proton acceptor" evidence="14">
    <location>
        <position position="128"/>
    </location>
</feature>
<evidence type="ECO:0000256" key="12">
    <source>
        <dbReference type="ARBA" id="ARBA00023152"/>
    </source>
</evidence>
<comment type="activity regulation">
    <text evidence="14">Allosterically activated by ADP and other diphosphonucleosides, and allosterically inhibited by phosphoenolpyruvate.</text>
</comment>
<evidence type="ECO:0000256" key="11">
    <source>
        <dbReference type="ARBA" id="ARBA00022842"/>
    </source>
</evidence>
<dbReference type="GO" id="GO:0006002">
    <property type="term" value="P:fructose 6-phosphate metabolic process"/>
    <property type="evidence" value="ECO:0007669"/>
    <property type="project" value="UniProtKB-UniRule"/>
</dbReference>
<feature type="binding site" description="in other chain" evidence="14">
    <location>
        <begin position="214"/>
        <end position="216"/>
    </location>
    <ligand>
        <name>ADP</name>
        <dbReference type="ChEBI" id="CHEBI:456216"/>
        <note>allosteric activator; ligand shared between dimeric partners</note>
    </ligand>
</feature>
<evidence type="ECO:0000256" key="14">
    <source>
        <dbReference type="HAMAP-Rule" id="MF_00339"/>
    </source>
</evidence>
<dbReference type="InterPro" id="IPR015912">
    <property type="entry name" value="Phosphofructokinase_CS"/>
</dbReference>
<dbReference type="HAMAP" id="MF_00339">
    <property type="entry name" value="Phosphofructokinase_I_B1"/>
    <property type="match status" value="1"/>
</dbReference>
<dbReference type="AlphaFoldDB" id="A0A1C3HKL4"/>
<comment type="pathway">
    <text evidence="3 14">Carbohydrate degradation; glycolysis; D-glyceraldehyde 3-phosphate and glycerone phosphate from D-glucose: step 3/4.</text>
</comment>
<dbReference type="GO" id="GO:0048029">
    <property type="term" value="F:monosaccharide binding"/>
    <property type="evidence" value="ECO:0007669"/>
    <property type="project" value="TreeGrafter"/>
</dbReference>
<dbReference type="GO" id="GO:0070095">
    <property type="term" value="F:fructose-6-phosphate binding"/>
    <property type="evidence" value="ECO:0007669"/>
    <property type="project" value="TreeGrafter"/>
</dbReference>
<feature type="binding site" evidence="14">
    <location>
        <begin position="55"/>
        <end position="60"/>
    </location>
    <ligand>
        <name>ADP</name>
        <dbReference type="ChEBI" id="CHEBI:456216"/>
        <note>allosteric activator; ligand shared between dimeric partners</note>
    </ligand>
</feature>
<keyword evidence="4 14" id="KW-0963">Cytoplasm</keyword>
<evidence type="ECO:0000256" key="5">
    <source>
        <dbReference type="ARBA" id="ARBA00022533"/>
    </source>
</evidence>
<dbReference type="InterPro" id="IPR022953">
    <property type="entry name" value="ATP_PFK"/>
</dbReference>
<comment type="subunit">
    <text evidence="14">Homotetramer.</text>
</comment>
<feature type="binding site" evidence="14">
    <location>
        <position position="163"/>
    </location>
    <ligand>
        <name>substrate</name>
        <note>ligand shared between dimeric partners</note>
    </ligand>
</feature>
<dbReference type="InterPro" id="IPR012003">
    <property type="entry name" value="ATP_PFK_prok-type"/>
</dbReference>
<keyword evidence="9 14" id="KW-0418">Kinase</keyword>
<dbReference type="InterPro" id="IPR000023">
    <property type="entry name" value="Phosphofructokinase_dom"/>
</dbReference>
<dbReference type="GO" id="GO:0003872">
    <property type="term" value="F:6-phosphofructokinase activity"/>
    <property type="evidence" value="ECO:0007669"/>
    <property type="project" value="UniProtKB-UniRule"/>
</dbReference>
<dbReference type="GO" id="GO:0046872">
    <property type="term" value="F:metal ion binding"/>
    <property type="evidence" value="ECO:0007669"/>
    <property type="project" value="UniProtKB-KW"/>
</dbReference>
<keyword evidence="10 14" id="KW-0067">ATP-binding</keyword>
<dbReference type="EMBL" id="LT575490">
    <property type="protein sequence ID" value="SAY45596.1"/>
    <property type="molecule type" value="Genomic_DNA"/>
</dbReference>
<dbReference type="PANTHER" id="PTHR13697">
    <property type="entry name" value="PHOSPHOFRUCTOKINASE"/>
    <property type="match status" value="1"/>
</dbReference>
<feature type="binding site" description="in other chain" evidence="14">
    <location>
        <begin position="250"/>
        <end position="253"/>
    </location>
    <ligand>
        <name>substrate</name>
        <note>ligand shared between dimeric partners</note>
    </ligand>
</feature>
<keyword evidence="5 14" id="KW-0021">Allosteric enzyme</keyword>
<feature type="binding site" description="in other chain" evidence="14">
    <location>
        <begin position="170"/>
        <end position="172"/>
    </location>
    <ligand>
        <name>substrate</name>
        <note>ligand shared between dimeric partners</note>
    </ligand>
</feature>
<dbReference type="GO" id="GO:0061621">
    <property type="term" value="P:canonical glycolysis"/>
    <property type="evidence" value="ECO:0007669"/>
    <property type="project" value="TreeGrafter"/>
</dbReference>
<evidence type="ECO:0000256" key="7">
    <source>
        <dbReference type="ARBA" id="ARBA00022723"/>
    </source>
</evidence>
<keyword evidence="11 14" id="KW-0460">Magnesium</keyword>
<evidence type="ECO:0000256" key="9">
    <source>
        <dbReference type="ARBA" id="ARBA00022777"/>
    </source>
</evidence>
<comment type="similarity">
    <text evidence="14">Belongs to the phosphofructokinase type A (PFKA) family. ATP-dependent PFK group I subfamily. Prokaryotic clade 'B1' sub-subfamily.</text>
</comment>
<dbReference type="PANTHER" id="PTHR13697:SF4">
    <property type="entry name" value="ATP-DEPENDENT 6-PHOSPHOFRUCTOKINASE"/>
    <property type="match status" value="1"/>
</dbReference>
<keyword evidence="6 14" id="KW-0808">Transferase</keyword>
<accession>A0A1C3HKL4</accession>
<evidence type="ECO:0000256" key="3">
    <source>
        <dbReference type="ARBA" id="ARBA00004679"/>
    </source>
</evidence>
<feature type="binding site" evidence="14">
    <location>
        <position position="104"/>
    </location>
    <ligand>
        <name>Mg(2+)</name>
        <dbReference type="ChEBI" id="CHEBI:18420"/>
        <note>catalytic</note>
    </ligand>
</feature>
<dbReference type="FunFam" id="3.40.50.450:FF:000001">
    <property type="entry name" value="ATP-dependent 6-phosphofructokinase"/>
    <property type="match status" value="1"/>
</dbReference>
<comment type="catalytic activity">
    <reaction evidence="13 14">
        <text>beta-D-fructose 6-phosphate + ATP = beta-D-fructose 1,6-bisphosphate + ADP + H(+)</text>
        <dbReference type="Rhea" id="RHEA:16109"/>
        <dbReference type="ChEBI" id="CHEBI:15378"/>
        <dbReference type="ChEBI" id="CHEBI:30616"/>
        <dbReference type="ChEBI" id="CHEBI:32966"/>
        <dbReference type="ChEBI" id="CHEBI:57634"/>
        <dbReference type="ChEBI" id="CHEBI:456216"/>
        <dbReference type="EC" id="2.7.1.11"/>
    </reaction>
</comment>
<feature type="binding site" evidence="14">
    <location>
        <position position="12"/>
    </location>
    <ligand>
        <name>ATP</name>
        <dbReference type="ChEBI" id="CHEBI:30616"/>
    </ligand>
</feature>
<dbReference type="Gene3D" id="3.40.50.450">
    <property type="match status" value="1"/>
</dbReference>
<dbReference type="GO" id="GO:0042802">
    <property type="term" value="F:identical protein binding"/>
    <property type="evidence" value="ECO:0007669"/>
    <property type="project" value="TreeGrafter"/>
</dbReference>
<feature type="binding site" evidence="14">
    <location>
        <position position="244"/>
    </location>
    <ligand>
        <name>substrate</name>
        <note>ligand shared between dimeric partners</note>
    </ligand>
</feature>
<dbReference type="GO" id="GO:0005945">
    <property type="term" value="C:6-phosphofructokinase complex"/>
    <property type="evidence" value="ECO:0007669"/>
    <property type="project" value="TreeGrafter"/>
</dbReference>
<evidence type="ECO:0000256" key="2">
    <source>
        <dbReference type="ARBA" id="ARBA00004496"/>
    </source>
</evidence>
<comment type="subcellular location">
    <subcellularLocation>
        <location evidence="2 14">Cytoplasm</location>
    </subcellularLocation>
</comment>
<protein>
    <recommendedName>
        <fullName evidence="14">ATP-dependent 6-phosphofructokinase</fullName>
        <shortName evidence="14">ATP-PFK</shortName>
        <shortName evidence="14">Phosphofructokinase</shortName>
        <ecNumber evidence="14">2.7.1.11</ecNumber>
    </recommendedName>
    <alternativeName>
        <fullName evidence="14">Phosphohexokinase</fullName>
    </alternativeName>
</protein>
<evidence type="ECO:0000259" key="15">
    <source>
        <dbReference type="Pfam" id="PF00365"/>
    </source>
</evidence>
<feature type="domain" description="Phosphofructokinase" evidence="15">
    <location>
        <begin position="4"/>
        <end position="276"/>
    </location>
</feature>
<keyword evidence="12 14" id="KW-0324">Glycolysis</keyword>
<evidence type="ECO:0000256" key="4">
    <source>
        <dbReference type="ARBA" id="ARBA00022490"/>
    </source>
</evidence>
<keyword evidence="8 14" id="KW-0547">Nucleotide-binding</keyword>
<dbReference type="NCBIfam" id="NF002872">
    <property type="entry name" value="PRK03202.1"/>
    <property type="match status" value="1"/>
</dbReference>
<keyword evidence="7 14" id="KW-0479">Metal-binding</keyword>
<evidence type="ECO:0000256" key="8">
    <source>
        <dbReference type="ARBA" id="ARBA00022741"/>
    </source>
</evidence>
<feature type="binding site" description="in other chain" evidence="14">
    <location>
        <position position="223"/>
    </location>
    <ligand>
        <name>substrate</name>
        <note>ligand shared between dimeric partners</note>
    </ligand>
</feature>
<dbReference type="PIRSF" id="PIRSF000532">
    <property type="entry name" value="ATP_PFK_prok"/>
    <property type="match status" value="1"/>
</dbReference>
<dbReference type="FunFam" id="3.40.50.460:FF:000002">
    <property type="entry name" value="ATP-dependent 6-phosphofructokinase"/>
    <property type="match status" value="1"/>
</dbReference>
<dbReference type="Gene3D" id="3.40.50.460">
    <property type="entry name" value="Phosphofructokinase domain"/>
    <property type="match status" value="1"/>
</dbReference>
<dbReference type="InterPro" id="IPR035966">
    <property type="entry name" value="PKF_sf"/>
</dbReference>
<feature type="binding site" evidence="14">
    <location>
        <begin position="73"/>
        <end position="74"/>
    </location>
    <ligand>
        <name>ATP</name>
        <dbReference type="ChEBI" id="CHEBI:30616"/>
    </ligand>
</feature>
<feature type="binding site" description="in other chain" evidence="14">
    <location>
        <position position="155"/>
    </location>
    <ligand>
        <name>ADP</name>
        <dbReference type="ChEBI" id="CHEBI:456216"/>
        <note>allosteric activator; ligand shared between dimeric partners</note>
    </ligand>
</feature>
<dbReference type="NCBIfam" id="TIGR02482">
    <property type="entry name" value="PFKA_ATP"/>
    <property type="match status" value="1"/>
</dbReference>
<dbReference type="InterPro" id="IPR012828">
    <property type="entry name" value="PFKA_ATP_prok"/>
</dbReference>
<dbReference type="GO" id="GO:0016208">
    <property type="term" value="F:AMP binding"/>
    <property type="evidence" value="ECO:0007669"/>
    <property type="project" value="TreeGrafter"/>
</dbReference>
<evidence type="ECO:0000256" key="13">
    <source>
        <dbReference type="ARBA" id="ARBA00048070"/>
    </source>
</evidence>
<feature type="binding site" evidence="14">
    <location>
        <begin position="103"/>
        <end position="106"/>
    </location>
    <ligand>
        <name>ATP</name>
        <dbReference type="ChEBI" id="CHEBI:30616"/>
    </ligand>
</feature>
<dbReference type="CDD" id="cd00763">
    <property type="entry name" value="Bacterial_PFK"/>
    <property type="match status" value="1"/>
</dbReference>
<dbReference type="GO" id="GO:0005524">
    <property type="term" value="F:ATP binding"/>
    <property type="evidence" value="ECO:0007669"/>
    <property type="project" value="UniProtKB-UniRule"/>
</dbReference>
<evidence type="ECO:0000256" key="1">
    <source>
        <dbReference type="ARBA" id="ARBA00001946"/>
    </source>
</evidence>
<dbReference type="UniPathway" id="UPA00109">
    <property type="reaction ID" value="UER00182"/>
</dbReference>
<evidence type="ECO:0000256" key="10">
    <source>
        <dbReference type="ARBA" id="ARBA00022840"/>
    </source>
</evidence>
<gene>
    <name evidence="14 16" type="primary">pfkA</name>
    <name evidence="16" type="ORF">PWN146_04332</name>
</gene>
<reference evidence="16" key="1">
    <citation type="submission" date="2016-05" db="EMBL/GenBank/DDBJ databases">
        <authorList>
            <person name="Cock P.J.A."/>
            <person name="Cock P.J.A."/>
        </authorList>
    </citation>
    <scope>NUCLEOTIDE SEQUENCE</scope>
    <source>
        <strain evidence="16">PWN146_assembly</strain>
    </source>
</reference>
<dbReference type="EC" id="2.7.1.11" evidence="14"/>
<dbReference type="Pfam" id="PF00365">
    <property type="entry name" value="PFK"/>
    <property type="match status" value="1"/>
</dbReference>
<feature type="binding site" description="in other chain" evidence="14">
    <location>
        <begin position="126"/>
        <end position="128"/>
    </location>
    <ligand>
        <name>substrate</name>
        <note>ligand shared between dimeric partners</note>
    </ligand>
</feature>
<comment type="cofactor">
    <cofactor evidence="1 14">
        <name>Mg(2+)</name>
        <dbReference type="ChEBI" id="CHEBI:18420"/>
    </cofactor>
</comment>
<dbReference type="PROSITE" id="PS00433">
    <property type="entry name" value="PHOSPHOFRUCTOKINASE"/>
    <property type="match status" value="1"/>
</dbReference>
<evidence type="ECO:0000313" key="16">
    <source>
        <dbReference type="EMBL" id="SAY45596.1"/>
    </source>
</evidence>
<sequence>MIKKIGVLTSGGDSPGMNAAIRGVVRSALSEGLEVFGIYDGYLGLYEDRMEQLDRYSVSDMINRGGTFLGSARFPEFRDENVRAKAIENLKNRGIDALVVIGGDGSYMGAKRLTEEGFPCIGLPGTIDNDVAGTDYTIGYFTALETVVEAIDRLRDTSSSHQRISIVEVMGRYCGDLTLAAAIAGGCEFIVLPEIEFNREDLVCEIKAGIAKGKKHAIVAITEHICDIDELARHIEQETKRETRATVLGHIQRGGSPVAYDRILASRMGAYAIELLLQGYGGRCVGIQNEKMVHHDIIDAIENMKRPFKGDWLETAKKTVLIRRSPPHDDSLRFTGAFLCLSATYSRIIYPKIFYSLIAGKVSGRL</sequence>
<name>A0A1C3HKL4_SERMA</name>
<feature type="binding site" evidence="14">
    <location>
        <begin position="22"/>
        <end position="26"/>
    </location>
    <ligand>
        <name>ADP</name>
        <dbReference type="ChEBI" id="CHEBI:456216"/>
        <note>allosteric activator; ligand shared between dimeric partners</note>
    </ligand>
</feature>
<organism evidence="16">
    <name type="scientific">Serratia marcescens</name>
    <dbReference type="NCBI Taxonomy" id="615"/>
    <lineage>
        <taxon>Bacteria</taxon>
        <taxon>Pseudomonadati</taxon>
        <taxon>Pseudomonadota</taxon>
        <taxon>Gammaproteobacteria</taxon>
        <taxon>Enterobacterales</taxon>
        <taxon>Yersiniaceae</taxon>
        <taxon>Serratia</taxon>
    </lineage>
</organism>
<proteinExistence type="inferred from homology"/>
<feature type="binding site" description="in other chain" evidence="14">
    <location>
        <begin position="186"/>
        <end position="188"/>
    </location>
    <ligand>
        <name>ADP</name>
        <dbReference type="ChEBI" id="CHEBI:456216"/>
        <note>allosteric activator; ligand shared between dimeric partners</note>
    </ligand>
</feature>
<dbReference type="SUPFAM" id="SSF53784">
    <property type="entry name" value="Phosphofructokinase"/>
    <property type="match status" value="1"/>
</dbReference>
<dbReference type="GO" id="GO:0030388">
    <property type="term" value="P:fructose 1,6-bisphosphate metabolic process"/>
    <property type="evidence" value="ECO:0007669"/>
    <property type="project" value="TreeGrafter"/>
</dbReference>
<dbReference type="PRINTS" id="PR00476">
    <property type="entry name" value="PHFRCTKINASE"/>
</dbReference>
<comment type="function">
    <text evidence="14">Catalyzes the phosphorylation of D-fructose 6-phosphate to fructose 1,6-bisphosphate by ATP, the first committing step of glycolysis.</text>
</comment>
<evidence type="ECO:0000256" key="6">
    <source>
        <dbReference type="ARBA" id="ARBA00022679"/>
    </source>
</evidence>